<keyword evidence="6" id="KW-0479">Metal-binding</keyword>
<evidence type="ECO:0000259" key="7">
    <source>
        <dbReference type="SMART" id="SM00852"/>
    </source>
</evidence>
<dbReference type="Pfam" id="PF03453">
    <property type="entry name" value="MoeA_N"/>
    <property type="match status" value="1"/>
</dbReference>
<feature type="domain" description="MoaB/Mog" evidence="7">
    <location>
        <begin position="195"/>
        <end position="339"/>
    </location>
</feature>
<dbReference type="CDD" id="cd00887">
    <property type="entry name" value="MoeA"/>
    <property type="match status" value="1"/>
</dbReference>
<comment type="cofactor">
    <cofactor evidence="6">
        <name>Mg(2+)</name>
        <dbReference type="ChEBI" id="CHEBI:18420"/>
    </cofactor>
</comment>
<dbReference type="Gene3D" id="3.40.980.10">
    <property type="entry name" value="MoaB/Mog-like domain"/>
    <property type="match status" value="1"/>
</dbReference>
<dbReference type="SUPFAM" id="SSF63882">
    <property type="entry name" value="MoeA N-terminal region -like"/>
    <property type="match status" value="1"/>
</dbReference>
<dbReference type="SUPFAM" id="SSF63867">
    <property type="entry name" value="MoeA C-terminal domain-like"/>
    <property type="match status" value="1"/>
</dbReference>
<dbReference type="Gene3D" id="3.90.105.10">
    <property type="entry name" value="Molybdopterin biosynthesis moea protein, domain 2"/>
    <property type="match status" value="1"/>
</dbReference>
<dbReference type="NCBIfam" id="NF045515">
    <property type="entry name" value="Glp_gephyrin"/>
    <property type="match status" value="1"/>
</dbReference>
<dbReference type="InterPro" id="IPR005111">
    <property type="entry name" value="MoeA_C_domain_IV"/>
</dbReference>
<comment type="similarity">
    <text evidence="3 6">Belongs to the MoeA family.</text>
</comment>
<dbReference type="EC" id="2.10.1.1" evidence="6"/>
<dbReference type="AlphaFoldDB" id="T2GCL8"/>
<evidence type="ECO:0000256" key="1">
    <source>
        <dbReference type="ARBA" id="ARBA00002901"/>
    </source>
</evidence>
<name>T2GCL8_MEGG1</name>
<organism evidence="8 9">
    <name type="scientific">Megalodesulfovibrio gigas (strain ATCC 19364 / DSM 1382 / NCIMB 9332 / VKM B-1759)</name>
    <name type="common">Desulfovibrio gigas</name>
    <dbReference type="NCBI Taxonomy" id="1121448"/>
    <lineage>
        <taxon>Bacteria</taxon>
        <taxon>Pseudomonadati</taxon>
        <taxon>Thermodesulfobacteriota</taxon>
        <taxon>Desulfovibrionia</taxon>
        <taxon>Desulfovibrionales</taxon>
        <taxon>Desulfovibrionaceae</taxon>
        <taxon>Megalodesulfovibrio</taxon>
    </lineage>
</organism>
<keyword evidence="6" id="KW-0808">Transferase</keyword>
<dbReference type="SUPFAM" id="SSF53218">
    <property type="entry name" value="Molybdenum cofactor biosynthesis proteins"/>
    <property type="match status" value="1"/>
</dbReference>
<dbReference type="InterPro" id="IPR001453">
    <property type="entry name" value="MoaB/Mog_dom"/>
</dbReference>
<dbReference type="InterPro" id="IPR036135">
    <property type="entry name" value="MoeA_linker/N_sf"/>
</dbReference>
<dbReference type="Pfam" id="PF03454">
    <property type="entry name" value="MoeA_C"/>
    <property type="match status" value="1"/>
</dbReference>
<dbReference type="EMBL" id="CP006585">
    <property type="protein sequence ID" value="AGW14043.1"/>
    <property type="molecule type" value="Genomic_DNA"/>
</dbReference>
<dbReference type="InterPro" id="IPR005110">
    <property type="entry name" value="MoeA_linker/N"/>
</dbReference>
<evidence type="ECO:0000313" key="9">
    <source>
        <dbReference type="Proteomes" id="UP000016587"/>
    </source>
</evidence>
<evidence type="ECO:0000313" key="8">
    <source>
        <dbReference type="EMBL" id="AGW14043.1"/>
    </source>
</evidence>
<dbReference type="OrthoDB" id="9804758at2"/>
<dbReference type="Gene3D" id="2.170.190.11">
    <property type="entry name" value="Molybdopterin biosynthesis moea protein, domain 3"/>
    <property type="match status" value="1"/>
</dbReference>
<dbReference type="GO" id="GO:0061599">
    <property type="term" value="F:molybdopterin molybdotransferase activity"/>
    <property type="evidence" value="ECO:0007669"/>
    <property type="project" value="UniProtKB-UniRule"/>
</dbReference>
<accession>T2GCL8</accession>
<dbReference type="eggNOG" id="COG0303">
    <property type="taxonomic scope" value="Bacteria"/>
</dbReference>
<keyword evidence="4 6" id="KW-0501">Molybdenum cofactor biosynthesis</keyword>
<dbReference type="HOGENOM" id="CLU_010186_7_2_7"/>
<dbReference type="Proteomes" id="UP000016587">
    <property type="component" value="Chromosome"/>
</dbReference>
<evidence type="ECO:0000256" key="4">
    <source>
        <dbReference type="ARBA" id="ARBA00023150"/>
    </source>
</evidence>
<comment type="function">
    <text evidence="1 6">Catalyzes the insertion of molybdate into adenylated molybdopterin with the concomitant release of AMP.</text>
</comment>
<sequence>MEGFFNVVSVTAFQALLEGVAPLPAVSLSIEDGLGLTLARDVTADEDLPLADRSSMDGYAVAAADTFGSGETNPGLLDCVGVVDIQTPPTFSLAPGQCAAIVTGGILPRGADAVLLVEQTQIVGAPENNVLGQAGDVIEIRRAVAPGEAVMRQGEDARAGAVLLPAGTLLRPQELGLLAALGVLEIPVHRRPRVAVISTGDEVVPITERPRLGQVRDVNSLTLAQLCRQCSAEPGLRTHAGDDPAALKAALDAALDDAEEGGHDVVLLSGGSSVGTRDCTLAAIQARPGAEVLAHGVAMSPGKPVILARVGHRTVWGLPGQVASAMVVMLVLVQPLLRRLMGDPTSLQWERRPGLTARLARNVASRQGREDYVRVRVAPGEDGLQATPELGPSGLLRTLVGSHGLVRIPAGLEGLEVGAMVDVKPFWM</sequence>
<keyword evidence="9" id="KW-1185">Reference proteome</keyword>
<evidence type="ECO:0000256" key="3">
    <source>
        <dbReference type="ARBA" id="ARBA00010763"/>
    </source>
</evidence>
<comment type="pathway">
    <text evidence="2 6">Cofactor biosynthesis; molybdopterin biosynthesis.</text>
</comment>
<reference evidence="9" key="2">
    <citation type="submission" date="2013-07" db="EMBL/GenBank/DDBJ databases">
        <authorList>
            <person name="Morais-Silva F.O."/>
            <person name="Rezende A.M."/>
            <person name="Pimentel C."/>
            <person name="Resende D.M."/>
            <person name="Santos C.I."/>
            <person name="Clemente C."/>
            <person name="de Oliveira L.M."/>
            <person name="da Silva S.M."/>
            <person name="Costa D.A."/>
            <person name="Varela-Raposo A."/>
            <person name="Horacio E.C.A."/>
            <person name="Matos M."/>
            <person name="Flores O."/>
            <person name="Ruiz J.C."/>
            <person name="Rodrigues-Pousada C."/>
        </authorList>
    </citation>
    <scope>NUCLEOTIDE SEQUENCE [LARGE SCALE GENOMIC DNA]</scope>
    <source>
        <strain evidence="9">ATCC 19364 / DSM 1382 / NCIMB 9332 / VKM B-1759</strain>
    </source>
</reference>
<evidence type="ECO:0000256" key="5">
    <source>
        <dbReference type="ARBA" id="ARBA00047317"/>
    </source>
</evidence>
<dbReference type="Pfam" id="PF00994">
    <property type="entry name" value="MoCF_biosynth"/>
    <property type="match status" value="1"/>
</dbReference>
<dbReference type="InterPro" id="IPR036425">
    <property type="entry name" value="MoaB/Mog-like_dom_sf"/>
</dbReference>
<dbReference type="PANTHER" id="PTHR10192">
    <property type="entry name" value="MOLYBDOPTERIN BIOSYNTHESIS PROTEIN"/>
    <property type="match status" value="1"/>
</dbReference>
<dbReference type="UniPathway" id="UPA00344"/>
<dbReference type="GO" id="GO:0005829">
    <property type="term" value="C:cytosol"/>
    <property type="evidence" value="ECO:0007669"/>
    <property type="project" value="TreeGrafter"/>
</dbReference>
<dbReference type="PANTHER" id="PTHR10192:SF5">
    <property type="entry name" value="GEPHYRIN"/>
    <property type="match status" value="1"/>
</dbReference>
<dbReference type="InterPro" id="IPR038987">
    <property type="entry name" value="MoeA-like"/>
</dbReference>
<dbReference type="SMART" id="SM00852">
    <property type="entry name" value="MoCF_biosynth"/>
    <property type="match status" value="1"/>
</dbReference>
<dbReference type="PATRIC" id="fig|1121448.10.peg.2242"/>
<dbReference type="InterPro" id="IPR036688">
    <property type="entry name" value="MoeA_C_domain_IV_sf"/>
</dbReference>
<keyword evidence="6" id="KW-0500">Molybdenum</keyword>
<keyword evidence="6" id="KW-0460">Magnesium</keyword>
<dbReference type="RefSeq" id="WP_021760996.1">
    <property type="nucleotide sequence ID" value="NC_022444.1"/>
</dbReference>
<dbReference type="GO" id="GO:0006777">
    <property type="term" value="P:Mo-molybdopterin cofactor biosynthetic process"/>
    <property type="evidence" value="ECO:0007669"/>
    <property type="project" value="UniProtKB-UniRule"/>
</dbReference>
<comment type="catalytic activity">
    <reaction evidence="5">
        <text>adenylyl-molybdopterin + molybdate = Mo-molybdopterin + AMP + H(+)</text>
        <dbReference type="Rhea" id="RHEA:35047"/>
        <dbReference type="ChEBI" id="CHEBI:15378"/>
        <dbReference type="ChEBI" id="CHEBI:36264"/>
        <dbReference type="ChEBI" id="CHEBI:62727"/>
        <dbReference type="ChEBI" id="CHEBI:71302"/>
        <dbReference type="ChEBI" id="CHEBI:456215"/>
        <dbReference type="EC" id="2.10.1.1"/>
    </reaction>
</comment>
<dbReference type="KEGG" id="dgg:DGI_2289"/>
<dbReference type="Gene3D" id="2.40.340.10">
    <property type="entry name" value="MoeA, C-terminal, domain IV"/>
    <property type="match status" value="1"/>
</dbReference>
<dbReference type="GO" id="GO:0046872">
    <property type="term" value="F:metal ion binding"/>
    <property type="evidence" value="ECO:0007669"/>
    <property type="project" value="UniProtKB-UniRule"/>
</dbReference>
<evidence type="ECO:0000256" key="2">
    <source>
        <dbReference type="ARBA" id="ARBA00005046"/>
    </source>
</evidence>
<evidence type="ECO:0000256" key="6">
    <source>
        <dbReference type="RuleBase" id="RU365090"/>
    </source>
</evidence>
<reference evidence="8 9" key="1">
    <citation type="journal article" date="2013" name="J. Bacteriol.">
        <title>Roles of HynAB and Ech, the only two hydrogenases found in the model sulfate reducer Desulfovibrio gigas.</title>
        <authorList>
            <person name="Morais-Silva F.O."/>
            <person name="Santos C.I."/>
            <person name="Rodrigues R."/>
            <person name="Pereira I.A."/>
            <person name="Rodrigues-Pousada C."/>
        </authorList>
    </citation>
    <scope>NUCLEOTIDE SEQUENCE [LARGE SCALE GENOMIC DNA]</scope>
    <source>
        <strain evidence="9">ATCC 19364 / DSM 1382 / NCIMB 9332 / VKM B-1759</strain>
    </source>
</reference>
<proteinExistence type="inferred from homology"/>
<gene>
    <name evidence="8" type="ORF">DGI_2289</name>
</gene>
<dbReference type="STRING" id="1121448.DGI_2289"/>
<protein>
    <recommendedName>
        <fullName evidence="6">Molybdopterin molybdenumtransferase</fullName>
        <ecNumber evidence="6">2.10.1.1</ecNumber>
    </recommendedName>
</protein>